<evidence type="ECO:0000259" key="1">
    <source>
        <dbReference type="SMART" id="SM00225"/>
    </source>
</evidence>
<dbReference type="AlphaFoldDB" id="A0A1I7THU2"/>
<dbReference type="SUPFAM" id="SSF54695">
    <property type="entry name" value="POZ domain"/>
    <property type="match status" value="1"/>
</dbReference>
<dbReference type="Gene3D" id="3.30.710.10">
    <property type="entry name" value="Potassium Channel Kv1.1, Chain A"/>
    <property type="match status" value="1"/>
</dbReference>
<protein>
    <submittedName>
        <fullName evidence="3">BTB domain-containing protein</fullName>
    </submittedName>
</protein>
<evidence type="ECO:0000313" key="2">
    <source>
        <dbReference type="Proteomes" id="UP000095282"/>
    </source>
</evidence>
<dbReference type="InterPro" id="IPR003131">
    <property type="entry name" value="T1-type_BTB"/>
</dbReference>
<keyword evidence="2" id="KW-1185">Reference proteome</keyword>
<organism evidence="2 3">
    <name type="scientific">Caenorhabditis tropicalis</name>
    <dbReference type="NCBI Taxonomy" id="1561998"/>
    <lineage>
        <taxon>Eukaryota</taxon>
        <taxon>Metazoa</taxon>
        <taxon>Ecdysozoa</taxon>
        <taxon>Nematoda</taxon>
        <taxon>Chromadorea</taxon>
        <taxon>Rhabditida</taxon>
        <taxon>Rhabditina</taxon>
        <taxon>Rhabditomorpha</taxon>
        <taxon>Rhabditoidea</taxon>
        <taxon>Rhabditidae</taxon>
        <taxon>Peloderinae</taxon>
        <taxon>Caenorhabditis</taxon>
    </lineage>
</organism>
<dbReference type="STRING" id="1561998.A0A1I7THU2"/>
<accession>A0A1I7THU2</accession>
<feature type="domain" description="BTB" evidence="1">
    <location>
        <begin position="6"/>
        <end position="113"/>
    </location>
</feature>
<dbReference type="Pfam" id="PF02214">
    <property type="entry name" value="BTB_2"/>
    <property type="match status" value="1"/>
</dbReference>
<reference evidence="3" key="1">
    <citation type="submission" date="2016-11" db="UniProtKB">
        <authorList>
            <consortium name="WormBaseParasite"/>
        </authorList>
    </citation>
    <scope>IDENTIFICATION</scope>
</reference>
<dbReference type="WBParaSite" id="Csp11.Scaffold618.g6071.t1">
    <property type="protein sequence ID" value="Csp11.Scaffold618.g6071.t1"/>
    <property type="gene ID" value="Csp11.Scaffold618.g6071"/>
</dbReference>
<dbReference type="PANTHER" id="PTHR14499">
    <property type="entry name" value="POTASSIUM CHANNEL TETRAMERIZATION DOMAIN-CONTAINING"/>
    <property type="match status" value="1"/>
</dbReference>
<dbReference type="Proteomes" id="UP000095282">
    <property type="component" value="Unplaced"/>
</dbReference>
<dbReference type="GO" id="GO:0051260">
    <property type="term" value="P:protein homooligomerization"/>
    <property type="evidence" value="ECO:0007669"/>
    <property type="project" value="InterPro"/>
</dbReference>
<name>A0A1I7THU2_9PELO</name>
<dbReference type="SMART" id="SM00225">
    <property type="entry name" value="BTB"/>
    <property type="match status" value="1"/>
</dbReference>
<dbReference type="PANTHER" id="PTHR14499:SF136">
    <property type="entry name" value="GH08630P"/>
    <property type="match status" value="1"/>
</dbReference>
<evidence type="ECO:0000313" key="3">
    <source>
        <dbReference type="WBParaSite" id="Csp11.Scaffold618.g6071.t1"/>
    </source>
</evidence>
<dbReference type="InterPro" id="IPR000210">
    <property type="entry name" value="BTB/POZ_dom"/>
</dbReference>
<dbReference type="eggNOG" id="KOG2723">
    <property type="taxonomic scope" value="Eukaryota"/>
</dbReference>
<sequence length="151" mass="16827">MTSSEDVITLNVGGTMYTTTRSTLSKETDTLLANIATGSLLDDERVNVVTMPDGTLFVDRDGPLFAYILHFLRTDKLSLPEQFRELARLKDEADFYRLERFSALLSASSSISPRPRTANGYTTPGAETGTSVCFSFHWDTNAPFRRRFLSG</sequence>
<dbReference type="InterPro" id="IPR011333">
    <property type="entry name" value="SKP1/BTB/POZ_sf"/>
</dbReference>
<proteinExistence type="predicted"/>